<dbReference type="AlphaFoldDB" id="A0A915CSE1"/>
<dbReference type="Proteomes" id="UP000887574">
    <property type="component" value="Unplaced"/>
</dbReference>
<organism evidence="2 3">
    <name type="scientific">Ditylenchus dipsaci</name>
    <dbReference type="NCBI Taxonomy" id="166011"/>
    <lineage>
        <taxon>Eukaryota</taxon>
        <taxon>Metazoa</taxon>
        <taxon>Ecdysozoa</taxon>
        <taxon>Nematoda</taxon>
        <taxon>Chromadorea</taxon>
        <taxon>Rhabditida</taxon>
        <taxon>Tylenchina</taxon>
        <taxon>Tylenchomorpha</taxon>
        <taxon>Sphaerularioidea</taxon>
        <taxon>Anguinidae</taxon>
        <taxon>Anguininae</taxon>
        <taxon>Ditylenchus</taxon>
    </lineage>
</organism>
<reference evidence="3" key="1">
    <citation type="submission" date="2022-11" db="UniProtKB">
        <authorList>
            <consortium name="WormBaseParasite"/>
        </authorList>
    </citation>
    <scope>IDENTIFICATION</scope>
</reference>
<dbReference type="InterPro" id="IPR019428">
    <property type="entry name" value="7TM_GPCR_serpentine_rcpt_Str"/>
</dbReference>
<dbReference type="PANTHER" id="PTHR22945:SF40">
    <property type="entry name" value="SERPENTINE RECEPTOR, CLASS D (DELTA)-RELATED"/>
    <property type="match status" value="1"/>
</dbReference>
<dbReference type="InterPro" id="IPR050920">
    <property type="entry name" value="Nematode_rcpt-like_delta"/>
</dbReference>
<evidence type="ECO:0000313" key="2">
    <source>
        <dbReference type="Proteomes" id="UP000887574"/>
    </source>
</evidence>
<feature type="transmembrane region" description="Helical" evidence="1">
    <location>
        <begin position="88"/>
        <end position="111"/>
    </location>
</feature>
<sequence>MLGQTFQLATISSFVVGVPINCLLIWLILTKTSKTMKDYKRILLQTCILDLYVLMCGLLFQPIFTTIEDTPIIFLNGLLRNLSNPFDFVAIQFYIFGSCLTVASSVIQFAYRYLVLCRYNKLGGNLENSRYAELDRQITRILLVQACVPLLNILISSFGVASTKMFGNKQENYNFVYSILILCWLPVLSPLITIFTVKHYKDVILCKRKQQLSYPMSTSKFIFTAIFSQKI</sequence>
<keyword evidence="1" id="KW-0472">Membrane</keyword>
<evidence type="ECO:0000256" key="1">
    <source>
        <dbReference type="SAM" id="Phobius"/>
    </source>
</evidence>
<keyword evidence="1" id="KW-1133">Transmembrane helix</keyword>
<feature type="transmembrane region" description="Helical" evidence="1">
    <location>
        <begin position="42"/>
        <end position="64"/>
    </location>
</feature>
<dbReference type="SUPFAM" id="SSF81321">
    <property type="entry name" value="Family A G protein-coupled receptor-like"/>
    <property type="match status" value="1"/>
</dbReference>
<evidence type="ECO:0000313" key="3">
    <source>
        <dbReference type="WBParaSite" id="jg11725"/>
    </source>
</evidence>
<feature type="transmembrane region" description="Helical" evidence="1">
    <location>
        <begin position="141"/>
        <end position="163"/>
    </location>
</feature>
<dbReference type="Pfam" id="PF10326">
    <property type="entry name" value="7TM_GPCR_Str"/>
    <property type="match status" value="2"/>
</dbReference>
<accession>A0A915CSE1</accession>
<name>A0A915CSE1_9BILA</name>
<feature type="transmembrane region" description="Helical" evidence="1">
    <location>
        <begin position="175"/>
        <end position="197"/>
    </location>
</feature>
<keyword evidence="2" id="KW-1185">Reference proteome</keyword>
<dbReference type="WBParaSite" id="jg11725">
    <property type="protein sequence ID" value="jg11725"/>
    <property type="gene ID" value="jg11725"/>
</dbReference>
<protein>
    <submittedName>
        <fullName evidence="3">Uncharacterized protein</fullName>
    </submittedName>
</protein>
<feature type="transmembrane region" description="Helical" evidence="1">
    <location>
        <begin position="6"/>
        <end position="30"/>
    </location>
</feature>
<dbReference type="PANTHER" id="PTHR22945">
    <property type="entry name" value="SERPENTINE RECEPTOR, CLASS D DELTA"/>
    <property type="match status" value="1"/>
</dbReference>
<keyword evidence="1" id="KW-0812">Transmembrane</keyword>
<proteinExistence type="predicted"/>